<dbReference type="GO" id="GO:1901135">
    <property type="term" value="P:carbohydrate derivative metabolic process"/>
    <property type="evidence" value="ECO:0007669"/>
    <property type="project" value="InterPro"/>
</dbReference>
<dbReference type="RefSeq" id="WP_156711884.1">
    <property type="nucleotide sequence ID" value="NZ_WPHG01000001.1"/>
</dbReference>
<name>A0A844QD91_9HYPH</name>
<protein>
    <submittedName>
        <fullName evidence="4">SIS domain-containing protein</fullName>
    </submittedName>
</protein>
<dbReference type="CDD" id="cd05009">
    <property type="entry name" value="SIS_GlmS_GlmD_2"/>
    <property type="match status" value="1"/>
</dbReference>
<dbReference type="Proteomes" id="UP000463224">
    <property type="component" value="Unassembled WGS sequence"/>
</dbReference>
<dbReference type="EMBL" id="WPHG01000001">
    <property type="protein sequence ID" value="MVA95809.1"/>
    <property type="molecule type" value="Genomic_DNA"/>
</dbReference>
<dbReference type="SUPFAM" id="SSF53697">
    <property type="entry name" value="SIS domain"/>
    <property type="match status" value="1"/>
</dbReference>
<dbReference type="InterPro" id="IPR035466">
    <property type="entry name" value="GlmS/AgaS_SIS"/>
</dbReference>
<dbReference type="Gene3D" id="3.40.50.10490">
    <property type="entry name" value="Glucose-6-phosphate isomerase like protein, domain 1"/>
    <property type="match status" value="2"/>
</dbReference>
<dbReference type="PROSITE" id="PS51464">
    <property type="entry name" value="SIS"/>
    <property type="match status" value="2"/>
</dbReference>
<evidence type="ECO:0000256" key="2">
    <source>
        <dbReference type="ARBA" id="ARBA00022737"/>
    </source>
</evidence>
<dbReference type="InterPro" id="IPR035490">
    <property type="entry name" value="GlmS/FrlB_SIS"/>
</dbReference>
<dbReference type="PANTHER" id="PTHR10937:SF8">
    <property type="entry name" value="AMINOTRANSFERASE-RELATED"/>
    <property type="match status" value="1"/>
</dbReference>
<dbReference type="AlphaFoldDB" id="A0A844QD91"/>
<keyword evidence="1" id="KW-0808">Transferase</keyword>
<dbReference type="InterPro" id="IPR001347">
    <property type="entry name" value="SIS_dom"/>
</dbReference>
<feature type="domain" description="SIS" evidence="3">
    <location>
        <begin position="190"/>
        <end position="322"/>
    </location>
</feature>
<keyword evidence="2" id="KW-0677">Repeat</keyword>
<dbReference type="CDD" id="cd05008">
    <property type="entry name" value="SIS_GlmS_GlmD_1"/>
    <property type="match status" value="1"/>
</dbReference>
<evidence type="ECO:0000259" key="3">
    <source>
        <dbReference type="PROSITE" id="PS51464"/>
    </source>
</evidence>
<accession>A0A844QD91</accession>
<comment type="caution">
    <text evidence="4">The sequence shown here is derived from an EMBL/GenBank/DDBJ whole genome shotgun (WGS) entry which is preliminary data.</text>
</comment>
<feature type="domain" description="SIS" evidence="3">
    <location>
        <begin position="26"/>
        <end position="168"/>
    </location>
</feature>
<gene>
    <name evidence="4" type="ORF">GN330_00895</name>
</gene>
<sequence>MAREIGAVPGVVEHQLAAAMDDYLETGRMLKRRAPACVVTCARGSSDHAATYFKYLVETQIGIPVGSMGPSVASIYETPLKMADVPLVSISQSGASTDIVALQQAARAGGAPTLALTNTASSTLARQAEFCLALHAGEERAVAATKTFVTSLVALAALIAGWLDDADLAAAIRELPASLARAAATDWSAALAPFSAGGSLYMVARGPGFAIACEAALKLKETCRLHAEAYSAAELRHGPIELAGDDLAALVFAARDRSAASIGEAVRALRQAGAAVFVAGPREALPTVDAGHVLLDPICQVVSFYRFAEQLSVMLGRDPDRPARLAKVTVTT</sequence>
<organism evidence="4 5">
    <name type="scientific">Nitratireductor arenosus</name>
    <dbReference type="NCBI Taxonomy" id="2682096"/>
    <lineage>
        <taxon>Bacteria</taxon>
        <taxon>Pseudomonadati</taxon>
        <taxon>Pseudomonadota</taxon>
        <taxon>Alphaproteobacteria</taxon>
        <taxon>Hyphomicrobiales</taxon>
        <taxon>Phyllobacteriaceae</taxon>
        <taxon>Nitratireductor</taxon>
    </lineage>
</organism>
<dbReference type="GO" id="GO:0008483">
    <property type="term" value="F:transaminase activity"/>
    <property type="evidence" value="ECO:0007669"/>
    <property type="project" value="UniProtKB-KW"/>
</dbReference>
<evidence type="ECO:0000313" key="4">
    <source>
        <dbReference type="EMBL" id="MVA95809.1"/>
    </source>
</evidence>
<dbReference type="InterPro" id="IPR046348">
    <property type="entry name" value="SIS_dom_sf"/>
</dbReference>
<evidence type="ECO:0000313" key="5">
    <source>
        <dbReference type="Proteomes" id="UP000463224"/>
    </source>
</evidence>
<dbReference type="PANTHER" id="PTHR10937">
    <property type="entry name" value="GLUCOSAMINE--FRUCTOSE-6-PHOSPHATE AMINOTRANSFERASE, ISOMERIZING"/>
    <property type="match status" value="1"/>
</dbReference>
<keyword evidence="1" id="KW-0032">Aminotransferase</keyword>
<reference evidence="4 5" key="1">
    <citation type="submission" date="2019-12" db="EMBL/GenBank/DDBJ databases">
        <title>Nitratireductor arenosus sp. nov., Isolated from sea sand, Jeju island, South Korea.</title>
        <authorList>
            <person name="Kim W."/>
        </authorList>
    </citation>
    <scope>NUCLEOTIDE SEQUENCE [LARGE SCALE GENOMIC DNA]</scope>
    <source>
        <strain evidence="4 5">CAU 1489</strain>
    </source>
</reference>
<dbReference type="GO" id="GO:0097367">
    <property type="term" value="F:carbohydrate derivative binding"/>
    <property type="evidence" value="ECO:0007669"/>
    <property type="project" value="InterPro"/>
</dbReference>
<evidence type="ECO:0000256" key="1">
    <source>
        <dbReference type="ARBA" id="ARBA00022576"/>
    </source>
</evidence>
<dbReference type="Pfam" id="PF01380">
    <property type="entry name" value="SIS"/>
    <property type="match status" value="2"/>
</dbReference>
<keyword evidence="5" id="KW-1185">Reference proteome</keyword>
<proteinExistence type="predicted"/>